<dbReference type="InterPro" id="IPR022435">
    <property type="entry name" value="Surface-anchored_actinobac"/>
</dbReference>
<comment type="caution">
    <text evidence="4">The sequence shown here is derived from an EMBL/GenBank/DDBJ whole genome shotgun (WGS) entry which is preliminary data.</text>
</comment>
<sequence length="1235" mass="126282">MKIRSALLASLLLIGAAVVPGQLAAAVSARADSPPPTVIDSGYAQIAPLAKAFDGNPGRVESFRAGIALTQGAWSDADGGKDFSKQTFIPAEQAILHLAAADRLPQGGFGTPATENYLAAGTVLGSAETGSEYSGSGRLLIGAGTLVSRGAGKPSSELNARGESTRDFTGTNAANVFALLEASTPAGGKAVLTGKGATGPVSLDSSLLNGSAPGGSEPALFGVTSSLSTEFTVPGRYCLTISQALKTKQGGMLTASGRYTVYVGDLPAKPLSCATGNPDPGNPDPGNPDPGDPAKPATVVRAGHLDVRAPLSGDGKSLQLQIANSQQRVPFQDLVLTGVRSGSVPTPDPGRDFSVVGAPGSKYWYFGQGEPDPEHYVWPGFSGEDFSPSDLAFGFQDATLTEVSGPAGGNFAMFYDDAVADRLRPDAVYFDTRQGMPQSLPIAAASHKHFTWSFTQPGKYCLAFQAKALRSAGDWVRDSAQLTIWVGDPGQAAAQVPCDRVGGTAGLSLLSHDRAAPNQAPVGPVLRSGMLRLEPTVDVKSGGLNARYQAASNLPARDAAPGELVVSATLYSGGKYLIDANDSESSPALVFDSGRIAPGALSGLLTVSFGQVQGPGTVQLLNGSSALLSSNPADSLGQTLFAGQSRADGWRWSFDQPGVYCVPLTIDAQPLGSVQPVRSSSMLTFAVGSETPGTPGYLDRSAIKPCADGGSASKPGDVAKPGKQPGGADRPTGVSVLAEGHIDLASRLGAHGLRTEIKDSSQGQVVYRDPAKTVLQAKNPAKRTIRGGSSFGFLGAPGSEVYVLGQTQEPGLLWPGWSTEEVPQLGAIDWTLTRLGTVGAGPAPGDFAMYQLGELAQPEIKFNSAAGINRFTIPAGVHQHGSWVFSAPGVYCTAFQRSAADGQSSDFTVAWVVGEEVDPGTVDPARCFDGEQVHGLPDQIKSAAEAPGHVPTGNRTAPAPVCPVPGAGSSTGPAPGSAVLDQGHVDFASRLVDGKFRSQIKDGTTGAVTWHEPGSTVIKVKPEAAISAPGGAFGFLGPAGTTVYQIPQTQRPGLVWLGWNTESLAPQEVSGPVDWSLDAVSGPGQVHVFELSAFGSPIPVLDAGGSYRIPLNTHAHGNWSFSAPGLYRLTMTQRAVLASGQSVSDTQVLTVQVGEPTPAADAGAAPCAAAVPAAAASPVPADGAPGSGMNAAALPVDGASGAGWPAWVWGLIMGGVLLLGTGLGTGGAFWVLRKR</sequence>
<evidence type="ECO:0000256" key="3">
    <source>
        <dbReference type="SAM" id="SignalP"/>
    </source>
</evidence>
<reference evidence="4 5" key="1">
    <citation type="submission" date="2023-07" db="EMBL/GenBank/DDBJ databases">
        <title>Sequencing the genomes of 1000 actinobacteria strains.</title>
        <authorList>
            <person name="Klenk H.-P."/>
        </authorList>
    </citation>
    <scope>NUCLEOTIDE SEQUENCE [LARGE SCALE GENOMIC DNA]</scope>
    <source>
        <strain evidence="4 5">DSM 14555</strain>
    </source>
</reference>
<protein>
    <submittedName>
        <fullName evidence="4">Surface-anchored protein</fullName>
    </submittedName>
</protein>
<dbReference type="NCBIfam" id="TIGR03773">
    <property type="entry name" value="anch_rpt_wall"/>
    <property type="match status" value="1"/>
</dbReference>
<feature type="transmembrane region" description="Helical" evidence="2">
    <location>
        <begin position="1206"/>
        <end position="1232"/>
    </location>
</feature>
<keyword evidence="3" id="KW-0732">Signal</keyword>
<keyword evidence="2" id="KW-1133">Transmembrane helix</keyword>
<dbReference type="Proteomes" id="UP001185069">
    <property type="component" value="Unassembled WGS sequence"/>
</dbReference>
<dbReference type="RefSeq" id="WP_309798435.1">
    <property type="nucleotide sequence ID" value="NZ_BAAAHY010000005.1"/>
</dbReference>
<name>A0ABU1JBM9_9MICC</name>
<feature type="compositionally biased region" description="Pro residues" evidence="1">
    <location>
        <begin position="280"/>
        <end position="293"/>
    </location>
</feature>
<accession>A0ABU1JBM9</accession>
<feature type="region of interest" description="Disordered" evidence="1">
    <location>
        <begin position="272"/>
        <end position="297"/>
    </location>
</feature>
<dbReference type="EMBL" id="JAVDQF010000001">
    <property type="protein sequence ID" value="MDR6269820.1"/>
    <property type="molecule type" value="Genomic_DNA"/>
</dbReference>
<dbReference type="InterPro" id="IPR022395">
    <property type="entry name" value="CHP03773_ABC_transptr-like"/>
</dbReference>
<evidence type="ECO:0000313" key="4">
    <source>
        <dbReference type="EMBL" id="MDR6269820.1"/>
    </source>
</evidence>
<feature type="signal peptide" evidence="3">
    <location>
        <begin position="1"/>
        <end position="25"/>
    </location>
</feature>
<proteinExistence type="predicted"/>
<evidence type="ECO:0000256" key="1">
    <source>
        <dbReference type="SAM" id="MobiDB-lite"/>
    </source>
</evidence>
<gene>
    <name evidence="4" type="ORF">JOE69_002058</name>
</gene>
<dbReference type="NCBIfam" id="NF038134">
    <property type="entry name" value="choice_anch_M"/>
    <property type="match status" value="3"/>
</dbReference>
<feature type="chain" id="PRO_5045291385" evidence="3">
    <location>
        <begin position="26"/>
        <end position="1235"/>
    </location>
</feature>
<keyword evidence="2" id="KW-0812">Transmembrane</keyword>
<keyword evidence="5" id="KW-1185">Reference proteome</keyword>
<dbReference type="NCBIfam" id="TIGR03769">
    <property type="entry name" value="P_ac_wall_RPT"/>
    <property type="match status" value="3"/>
</dbReference>
<evidence type="ECO:0000313" key="5">
    <source>
        <dbReference type="Proteomes" id="UP001185069"/>
    </source>
</evidence>
<evidence type="ECO:0000256" key="2">
    <source>
        <dbReference type="SAM" id="Phobius"/>
    </source>
</evidence>
<organism evidence="4 5">
    <name type="scientific">Arthrobacter russicus</name>
    <dbReference type="NCBI Taxonomy" id="172040"/>
    <lineage>
        <taxon>Bacteria</taxon>
        <taxon>Bacillati</taxon>
        <taxon>Actinomycetota</taxon>
        <taxon>Actinomycetes</taxon>
        <taxon>Micrococcales</taxon>
        <taxon>Micrococcaceae</taxon>
        <taxon>Arthrobacter</taxon>
    </lineage>
</organism>
<feature type="region of interest" description="Disordered" evidence="1">
    <location>
        <begin position="705"/>
        <end position="732"/>
    </location>
</feature>
<keyword evidence="2" id="KW-0472">Membrane</keyword>